<comment type="caution">
    <text evidence="2">The sequence shown here is derived from an EMBL/GenBank/DDBJ whole genome shotgun (WGS) entry which is preliminary data.</text>
</comment>
<evidence type="ECO:0000256" key="1">
    <source>
        <dbReference type="SAM" id="MobiDB-lite"/>
    </source>
</evidence>
<reference evidence="2 3" key="1">
    <citation type="submission" date="2021-11" db="EMBL/GenBank/DDBJ databases">
        <title>Draft genome sequence of Actinomycetospora sp. SF1 isolated from the rhizosphere soil.</title>
        <authorList>
            <person name="Duangmal K."/>
            <person name="Chantavorakit T."/>
        </authorList>
    </citation>
    <scope>NUCLEOTIDE SEQUENCE [LARGE SCALE GENOMIC DNA]</scope>
    <source>
        <strain evidence="2 3">TBRC 5722</strain>
    </source>
</reference>
<protein>
    <submittedName>
        <fullName evidence="2">Uncharacterized protein</fullName>
    </submittedName>
</protein>
<evidence type="ECO:0000313" key="3">
    <source>
        <dbReference type="Proteomes" id="UP001199469"/>
    </source>
</evidence>
<organism evidence="2 3">
    <name type="scientific">Actinomycetospora endophytica</name>
    <dbReference type="NCBI Taxonomy" id="2291215"/>
    <lineage>
        <taxon>Bacteria</taxon>
        <taxon>Bacillati</taxon>
        <taxon>Actinomycetota</taxon>
        <taxon>Actinomycetes</taxon>
        <taxon>Pseudonocardiales</taxon>
        <taxon>Pseudonocardiaceae</taxon>
        <taxon>Actinomycetospora</taxon>
    </lineage>
</organism>
<feature type="region of interest" description="Disordered" evidence="1">
    <location>
        <begin position="197"/>
        <end position="218"/>
    </location>
</feature>
<accession>A0ABS8P2Y7</accession>
<dbReference type="EMBL" id="JAJNDB010000001">
    <property type="protein sequence ID" value="MCD2192617.1"/>
    <property type="molecule type" value="Genomic_DNA"/>
</dbReference>
<proteinExistence type="predicted"/>
<gene>
    <name evidence="2" type="ORF">LQ327_04340</name>
</gene>
<dbReference type="RefSeq" id="WP_230730302.1">
    <property type="nucleotide sequence ID" value="NZ_JAJNDB010000001.1"/>
</dbReference>
<name>A0ABS8P2Y7_9PSEU</name>
<feature type="compositionally biased region" description="Low complexity" evidence="1">
    <location>
        <begin position="207"/>
        <end position="218"/>
    </location>
</feature>
<sequence>MTRTGKTQRRRAAGRRAPVRAPGALTVQLLPHLLMAQELPRAHVGDVLDVVPAIYAGVLHERQVFHGSTPPDHWSVDEFGCVDARGSVTAIPLDPTRGCTCRIDVLDAAGWLVPVNWAATEPPEDEGRLHVEGSLYLDPMLDAGTDHGEAVALCRGRFRLAALRRYRRTAHRPTGPVPLGRVPGPTEATEDAVYVADLVPERDDRPAAAAEAVGRSDS</sequence>
<dbReference type="Proteomes" id="UP001199469">
    <property type="component" value="Unassembled WGS sequence"/>
</dbReference>
<keyword evidence="3" id="KW-1185">Reference proteome</keyword>
<evidence type="ECO:0000313" key="2">
    <source>
        <dbReference type="EMBL" id="MCD2192617.1"/>
    </source>
</evidence>